<feature type="signal peptide" evidence="6">
    <location>
        <begin position="1"/>
        <end position="32"/>
    </location>
</feature>
<sequence>MIEEDASLMFLSPAHRLLLVLMGGMAASSAFAASHDTTTRYDAARRVFRLDAAGVTYAMGVNADGGLQALYWGAQLAPDDPLGPAEPAPERSSFDPKGALTRQEYAGWGGGITATPALKVRFDDGNRDLVLRYDSYRIEGDGLAIRLNDAQAGVAVTLRYTMDATTGIVGRSAHIENHGGQSLTVDEAAAATWSLPSGEYSLRYLTGTWAGEWHLQTRAITPGATVLESRRGSTGDENNPWFAIGRGDAWSEQHGDVWFGALAWSGSWRIRVDEDILGQVRVTGGFNTFDFGYRLAPGQSLDTPVFYAGYTANGAGEASRLLHRFERHDLLPGGASARLRPVLYNSWEATEFKVDAEGQETLAEKAAALGVERFVVDDGWFGARNNDHAGLGDWVVNRSKFPQGLKPLIDKVHGLGMSFGLWVEPEMVNPDSDLYRAHPDWVLSFPGRERTLGRNQLVLNLARDDVKAHVFEVLDTLLSNNDIQFLKWDYNRNWAEPGWSQVPANEQQKVYVTYVRNLYDILRRLRERHPGVEIESCSGGGARVDLGIMALTDEVWPSDNTDPSDRLSIQDGFTQAYAPATMMAWVTGSPNWVNHRTSSLDFRFLSAMQGGLGIGANLLEWTPSDEATARRYIADYKAIRATVQRGDLYRLLSPQGRAPWSATESVASDGHQAVLFAFQRQGEEARPYPTLRLRGLEPKARYRIRFIHGESMPGTPEVASGAYWMQRGIDLSLRGDLVAAGAVFTREP</sequence>
<dbReference type="EMBL" id="JARJJS010000001">
    <property type="protein sequence ID" value="MDF4024164.1"/>
    <property type="molecule type" value="Genomic_DNA"/>
</dbReference>
<dbReference type="Pfam" id="PF16874">
    <property type="entry name" value="Glyco_hydro_36C"/>
    <property type="match status" value="1"/>
</dbReference>
<reference evidence="9 10" key="1">
    <citation type="journal article" date="2024" name="Curr. Microbiol.">
        <title>Luteibacter sahnii sp. nov., A Novel Yellow-Colored Xanthomonadin Pigment Producing Probiotic Bacterium from Healthy Rice Seed Microbiome.</title>
        <authorList>
            <person name="Jaiswal G."/>
            <person name="Rana R."/>
            <person name="Nayak P.K."/>
            <person name="Chouhan R."/>
            <person name="Gandhi S.G."/>
            <person name="Patel H.K."/>
            <person name="Patil P.B."/>
        </authorList>
    </citation>
    <scope>NUCLEOTIDE SEQUENCE [LARGE SCALE GENOMIC DNA]</scope>
    <source>
        <strain evidence="9 10">PPL201</strain>
    </source>
</reference>
<dbReference type="PROSITE" id="PS00512">
    <property type="entry name" value="ALPHA_GALACTOSIDASE"/>
    <property type="match status" value="1"/>
</dbReference>
<dbReference type="Pfam" id="PF16875">
    <property type="entry name" value="Glyco_hydro_36N"/>
    <property type="match status" value="1"/>
</dbReference>
<evidence type="ECO:0000313" key="9">
    <source>
        <dbReference type="EMBL" id="MDF4024164.1"/>
    </source>
</evidence>
<keyword evidence="6" id="KW-0732">Signal</keyword>
<dbReference type="CDD" id="cd14791">
    <property type="entry name" value="GH36"/>
    <property type="match status" value="1"/>
</dbReference>
<dbReference type="SUPFAM" id="SSF51445">
    <property type="entry name" value="(Trans)glycosidases"/>
    <property type="match status" value="1"/>
</dbReference>
<feature type="domain" description="Glycosyl hydrolase family 36 N-terminal" evidence="8">
    <location>
        <begin position="67"/>
        <end position="296"/>
    </location>
</feature>
<comment type="similarity">
    <text evidence="5">Belongs to the glycosyl hydrolase.</text>
</comment>
<evidence type="ECO:0000256" key="4">
    <source>
        <dbReference type="ARBA" id="ARBA00023295"/>
    </source>
</evidence>
<feature type="chain" id="PRO_5046508800" description="Alpha-galactosidase" evidence="6">
    <location>
        <begin position="33"/>
        <end position="748"/>
    </location>
</feature>
<dbReference type="Proteomes" id="UP001528850">
    <property type="component" value="Unassembled WGS sequence"/>
</dbReference>
<dbReference type="GO" id="GO:0004557">
    <property type="term" value="F:alpha-galactosidase activity"/>
    <property type="evidence" value="ECO:0007669"/>
    <property type="project" value="UniProtKB-EC"/>
</dbReference>
<gene>
    <name evidence="9" type="ORF">P3W24_04155</name>
</gene>
<name>A0ABT6B877_9GAMM</name>
<dbReference type="InterPro" id="IPR013780">
    <property type="entry name" value="Glyco_hydro_b"/>
</dbReference>
<dbReference type="InterPro" id="IPR002252">
    <property type="entry name" value="Glyco_hydro_36"/>
</dbReference>
<dbReference type="PRINTS" id="PR00743">
    <property type="entry name" value="GLHYDRLASE36"/>
</dbReference>
<comment type="catalytic activity">
    <reaction evidence="1 5">
        <text>Hydrolysis of terminal, non-reducing alpha-D-galactose residues in alpha-D-galactosides, including galactose oligosaccharides, galactomannans and galactolipids.</text>
        <dbReference type="EC" id="3.2.1.22"/>
    </reaction>
</comment>
<keyword evidence="10" id="KW-1185">Reference proteome</keyword>
<dbReference type="InterPro" id="IPR050985">
    <property type="entry name" value="Alpha-glycosidase_related"/>
</dbReference>
<organism evidence="9 10">
    <name type="scientific">Luteibacter sahnii</name>
    <dbReference type="NCBI Taxonomy" id="3021977"/>
    <lineage>
        <taxon>Bacteria</taxon>
        <taxon>Pseudomonadati</taxon>
        <taxon>Pseudomonadota</taxon>
        <taxon>Gammaproteobacteria</taxon>
        <taxon>Lysobacterales</taxon>
        <taxon>Rhodanobacteraceae</taxon>
        <taxon>Luteibacter</taxon>
    </lineage>
</organism>
<evidence type="ECO:0000259" key="8">
    <source>
        <dbReference type="Pfam" id="PF16875"/>
    </source>
</evidence>
<dbReference type="InterPro" id="IPR013785">
    <property type="entry name" value="Aldolase_TIM"/>
</dbReference>
<dbReference type="RefSeq" id="WP_320550473.1">
    <property type="nucleotide sequence ID" value="NZ_JAQLOK010000002.1"/>
</dbReference>
<keyword evidence="3 5" id="KW-0378">Hydrolase</keyword>
<keyword evidence="4 5" id="KW-0326">Glycosidase</keyword>
<evidence type="ECO:0000256" key="5">
    <source>
        <dbReference type="PIRNR" id="PIRNR005536"/>
    </source>
</evidence>
<dbReference type="Gene3D" id="2.60.40.1180">
    <property type="entry name" value="Golgi alpha-mannosidase II"/>
    <property type="match status" value="1"/>
</dbReference>
<dbReference type="InterPro" id="IPR038417">
    <property type="entry name" value="Alpga-gal_N_sf"/>
</dbReference>
<dbReference type="InterPro" id="IPR000111">
    <property type="entry name" value="Glyco_hydro_27/36_CS"/>
</dbReference>
<dbReference type="PIRSF" id="PIRSF005536">
    <property type="entry name" value="Agal"/>
    <property type="match status" value="1"/>
</dbReference>
<accession>A0ABT6B877</accession>
<feature type="domain" description="Glycosyl hydrolase family 36 C-terminal" evidence="7">
    <location>
        <begin position="660"/>
        <end position="738"/>
    </location>
</feature>
<protein>
    <recommendedName>
        <fullName evidence="2 5">Alpha-galactosidase</fullName>
        <ecNumber evidence="2 5">3.2.1.22</ecNumber>
    </recommendedName>
</protein>
<comment type="caution">
    <text evidence="9">The sequence shown here is derived from an EMBL/GenBank/DDBJ whole genome shotgun (WGS) entry which is preliminary data.</text>
</comment>
<dbReference type="Gene3D" id="2.70.98.60">
    <property type="entry name" value="alpha-galactosidase from lactobacil brevis"/>
    <property type="match status" value="1"/>
</dbReference>
<dbReference type="PANTHER" id="PTHR43053">
    <property type="entry name" value="GLYCOSIDASE FAMILY 31"/>
    <property type="match status" value="1"/>
</dbReference>
<evidence type="ECO:0000256" key="2">
    <source>
        <dbReference type="ARBA" id="ARBA00012755"/>
    </source>
</evidence>
<evidence type="ECO:0000256" key="1">
    <source>
        <dbReference type="ARBA" id="ARBA00001255"/>
    </source>
</evidence>
<evidence type="ECO:0000259" key="7">
    <source>
        <dbReference type="Pfam" id="PF16874"/>
    </source>
</evidence>
<dbReference type="InterPro" id="IPR031705">
    <property type="entry name" value="Glyco_hydro_36_C"/>
</dbReference>
<proteinExistence type="inferred from homology"/>
<evidence type="ECO:0000256" key="3">
    <source>
        <dbReference type="ARBA" id="ARBA00022801"/>
    </source>
</evidence>
<dbReference type="Gene3D" id="3.20.20.70">
    <property type="entry name" value="Aldolase class I"/>
    <property type="match status" value="1"/>
</dbReference>
<dbReference type="Pfam" id="PF02065">
    <property type="entry name" value="Melibiase"/>
    <property type="match status" value="1"/>
</dbReference>
<dbReference type="InterPro" id="IPR031704">
    <property type="entry name" value="Glyco_hydro_36_N"/>
</dbReference>
<evidence type="ECO:0000256" key="6">
    <source>
        <dbReference type="SAM" id="SignalP"/>
    </source>
</evidence>
<dbReference type="EC" id="3.2.1.22" evidence="2 5"/>
<dbReference type="InterPro" id="IPR017853">
    <property type="entry name" value="GH"/>
</dbReference>
<evidence type="ECO:0000313" key="10">
    <source>
        <dbReference type="Proteomes" id="UP001528850"/>
    </source>
</evidence>
<dbReference type="PANTHER" id="PTHR43053:SF3">
    <property type="entry name" value="ALPHA-GALACTOSIDASE C-RELATED"/>
    <property type="match status" value="1"/>
</dbReference>